<reference evidence="9 10" key="1">
    <citation type="submission" date="2019-02" db="EMBL/GenBank/DDBJ databases">
        <title>Genome sequencing of the rare red list fungi Phellinidium pouzarii.</title>
        <authorList>
            <person name="Buettner E."/>
            <person name="Kellner H."/>
        </authorList>
    </citation>
    <scope>NUCLEOTIDE SEQUENCE [LARGE SCALE GENOMIC DNA]</scope>
    <source>
        <strain evidence="9 10">DSM 108285</strain>
    </source>
</reference>
<dbReference type="Gene3D" id="2.60.40.150">
    <property type="entry name" value="C2 domain"/>
    <property type="match status" value="1"/>
</dbReference>
<dbReference type="SMART" id="SM00109">
    <property type="entry name" value="C1"/>
    <property type="match status" value="2"/>
</dbReference>
<dbReference type="InterPro" id="IPR037312">
    <property type="entry name" value="PKC-like_HR1"/>
</dbReference>
<dbReference type="PROSITE" id="PS50004">
    <property type="entry name" value="C2"/>
    <property type="match status" value="1"/>
</dbReference>
<evidence type="ECO:0000313" key="9">
    <source>
        <dbReference type="EMBL" id="THH11674.1"/>
    </source>
</evidence>
<evidence type="ECO:0000256" key="3">
    <source>
        <dbReference type="ARBA" id="ARBA00022833"/>
    </source>
</evidence>
<dbReference type="FunFam" id="3.30.60.20:FF:000034">
    <property type="entry name" value="Protein kinase C"/>
    <property type="match status" value="1"/>
</dbReference>
<dbReference type="GO" id="GO:0009272">
    <property type="term" value="P:fungal-type cell wall biogenesis"/>
    <property type="evidence" value="ECO:0007669"/>
    <property type="project" value="InterPro"/>
</dbReference>
<evidence type="ECO:0000259" key="6">
    <source>
        <dbReference type="PROSITE" id="PS50004"/>
    </source>
</evidence>
<keyword evidence="10" id="KW-1185">Reference proteome</keyword>
<dbReference type="PROSITE" id="PS00479">
    <property type="entry name" value="ZF_DAG_PE_1"/>
    <property type="match status" value="1"/>
</dbReference>
<evidence type="ECO:0000259" key="8">
    <source>
        <dbReference type="PROSITE" id="PS51860"/>
    </source>
</evidence>
<dbReference type="Gene3D" id="3.30.60.20">
    <property type="match status" value="2"/>
</dbReference>
<dbReference type="CDD" id="cd20823">
    <property type="entry name" value="C1_ScPKC1-like_rpt2"/>
    <property type="match status" value="1"/>
</dbReference>
<keyword evidence="3" id="KW-0862">Zinc</keyword>
<dbReference type="CDD" id="cd08689">
    <property type="entry name" value="C2_fungal_Pkc1p"/>
    <property type="match status" value="1"/>
</dbReference>
<feature type="region of interest" description="Disordered" evidence="5">
    <location>
        <begin position="595"/>
        <end position="635"/>
    </location>
</feature>
<feature type="domain" description="REM-1" evidence="8">
    <location>
        <begin position="151"/>
        <end position="228"/>
    </location>
</feature>
<evidence type="ECO:0000256" key="2">
    <source>
        <dbReference type="ARBA" id="ARBA00022737"/>
    </source>
</evidence>
<dbReference type="InterPro" id="IPR046349">
    <property type="entry name" value="C1-like_sf"/>
</dbReference>
<dbReference type="InterPro" id="IPR036274">
    <property type="entry name" value="HR1_rpt_sf"/>
</dbReference>
<keyword evidence="4" id="KW-0175">Coiled coil</keyword>
<keyword evidence="2" id="KW-0677">Repeat</keyword>
<feature type="domain" description="Phorbol-ester/DAG-type" evidence="7">
    <location>
        <begin position="526"/>
        <end position="576"/>
    </location>
</feature>
<dbReference type="CDD" id="cd11620">
    <property type="entry name" value="HR1_PKC-like_2_fungi"/>
    <property type="match status" value="1"/>
</dbReference>
<accession>A0A4S4LI18</accession>
<dbReference type="GO" id="GO:0046872">
    <property type="term" value="F:metal ion binding"/>
    <property type="evidence" value="ECO:0007669"/>
    <property type="project" value="UniProtKB-KW"/>
</dbReference>
<proteinExistence type="predicted"/>
<dbReference type="SUPFAM" id="SSF46585">
    <property type="entry name" value="HR1 repeat"/>
    <property type="match status" value="1"/>
</dbReference>
<comment type="caution">
    <text evidence="9">The sequence shown here is derived from an EMBL/GenBank/DDBJ whole genome shotgun (WGS) entry which is preliminary data.</text>
</comment>
<dbReference type="Pfam" id="PF00130">
    <property type="entry name" value="C1_1"/>
    <property type="match status" value="2"/>
</dbReference>
<evidence type="ECO:0000256" key="1">
    <source>
        <dbReference type="ARBA" id="ARBA00022723"/>
    </source>
</evidence>
<dbReference type="SMART" id="SM00742">
    <property type="entry name" value="Hr1"/>
    <property type="match status" value="2"/>
</dbReference>
<dbReference type="InterPro" id="IPR002219">
    <property type="entry name" value="PKC_DAG/PE"/>
</dbReference>
<dbReference type="GO" id="GO:0004697">
    <property type="term" value="F:diacylglycerol-dependent serine/threonine kinase activity"/>
    <property type="evidence" value="ECO:0007669"/>
    <property type="project" value="InterPro"/>
</dbReference>
<dbReference type="Gene3D" id="1.10.287.160">
    <property type="entry name" value="HR1 repeat"/>
    <property type="match status" value="1"/>
</dbReference>
<feature type="compositionally biased region" description="Polar residues" evidence="5">
    <location>
        <begin position="95"/>
        <end position="104"/>
    </location>
</feature>
<evidence type="ECO:0000313" key="10">
    <source>
        <dbReference type="Proteomes" id="UP000308199"/>
    </source>
</evidence>
<evidence type="ECO:0000256" key="5">
    <source>
        <dbReference type="SAM" id="MobiDB-lite"/>
    </source>
</evidence>
<dbReference type="Pfam" id="PF02185">
    <property type="entry name" value="HR1"/>
    <property type="match status" value="2"/>
</dbReference>
<keyword evidence="1" id="KW-0479">Metal-binding</keyword>
<feature type="region of interest" description="Disordered" evidence="5">
    <location>
        <begin position="90"/>
        <end position="142"/>
    </location>
</feature>
<dbReference type="InterPro" id="IPR000008">
    <property type="entry name" value="C2_dom"/>
</dbReference>
<sequence>MHFPQPLTSITQAHELDSKIQEVYKRIQTERKILEASQFLRQATQNPDVLRRNETKIKETERSLSYFENTLKELQARKLQLVGRDDPLRYGASGLPSSPWSGQPSLRDRSLPPTPLSYPEGTPLDGQGPQFPTDASGMPKSKTYSNLDLIKADTPHTTAKISKMLHQLEFKLQVEKQYKEGIAKMSTLYQADGDKKSRADAENKRVESDKKIALLQSALKRYKTLHILDEAEEDEELVDGPPVEGGHKDILRSRPLSGKLQVAVRAGRELEHAPLVSSWKPRSSSKQVIETYVSLKVEGTQRARSHPSRTDRWNEEFEIQIDKASEVEITIYDKQISEVHPVPIGMLWIRISDLVEAQRRQKVEQEAGQGGWITAAAADAMGADSPEGHTYPGGHNSGGSGDFNNTLSLPGSIPGSMISSQPERIDAWFAVEPAGAISLQINFTKENVRKRPLDARGLGRQGAVRQRKGEVHEMNGHNEFLLNATGYQCEDCRYTCHKKCYEKVVTKCISKSTGEDDEDKINHRIPHRFETITNIGANWCCHCGYMLPLGRKNARRCTECGTTCHANCAHLVPDFCGMSMETANQLLSEIQKVKASRTAAGRQPSRPGRVTVPPGDMQYLQQSPAPYTPGGHDMRRSIEDLRTSLGDMQLSADQTSMEQPYERPPSQIPPLQQPYVPQAQVPATGASGYPYAPGEASPLSGRVPPGARIPESPMPYSDAQAGRFQAPGPDGYLPGAGYPQVCLLFRW</sequence>
<dbReference type="EMBL" id="SGPK01000010">
    <property type="protein sequence ID" value="THH11674.1"/>
    <property type="molecule type" value="Genomic_DNA"/>
</dbReference>
<feature type="region of interest" description="Disordered" evidence="5">
    <location>
        <begin position="652"/>
        <end position="718"/>
    </location>
</feature>
<feature type="compositionally biased region" description="Low complexity" evidence="5">
    <location>
        <begin position="673"/>
        <end position="683"/>
    </location>
</feature>
<dbReference type="CDD" id="cd20822">
    <property type="entry name" value="C1_ScPKC1-like_rpt1"/>
    <property type="match status" value="1"/>
</dbReference>
<dbReference type="GO" id="GO:0007165">
    <property type="term" value="P:signal transduction"/>
    <property type="evidence" value="ECO:0007669"/>
    <property type="project" value="InterPro"/>
</dbReference>
<dbReference type="InterPro" id="IPR011072">
    <property type="entry name" value="HR1_rho-bd"/>
</dbReference>
<protein>
    <submittedName>
        <fullName evidence="9">Uncharacterized protein</fullName>
    </submittedName>
</protein>
<dbReference type="PROSITE" id="PS51860">
    <property type="entry name" value="REM_1"/>
    <property type="match status" value="1"/>
</dbReference>
<dbReference type="PROSITE" id="PS50081">
    <property type="entry name" value="ZF_DAG_PE_2"/>
    <property type="match status" value="2"/>
</dbReference>
<feature type="domain" description="Phorbol-ester/DAG-type" evidence="7">
    <location>
        <begin position="479"/>
        <end position="508"/>
    </location>
</feature>
<dbReference type="AlphaFoldDB" id="A0A4S4LI18"/>
<dbReference type="SMART" id="SM00239">
    <property type="entry name" value="C2"/>
    <property type="match status" value="1"/>
</dbReference>
<feature type="region of interest" description="Disordered" evidence="5">
    <location>
        <begin position="383"/>
        <end position="407"/>
    </location>
</feature>
<name>A0A4S4LI18_9AGAM</name>
<gene>
    <name evidence="9" type="ORF">EW145_g525</name>
</gene>
<dbReference type="Proteomes" id="UP000308199">
    <property type="component" value="Unassembled WGS sequence"/>
</dbReference>
<dbReference type="SUPFAM" id="SSF57889">
    <property type="entry name" value="Cysteine-rich domain"/>
    <property type="match status" value="2"/>
</dbReference>
<dbReference type="Pfam" id="PF00168">
    <property type="entry name" value="C2"/>
    <property type="match status" value="1"/>
</dbReference>
<evidence type="ECO:0000256" key="4">
    <source>
        <dbReference type="PROSITE-ProRule" id="PRU01207"/>
    </source>
</evidence>
<feature type="compositionally biased region" description="Pro residues" evidence="5">
    <location>
        <begin position="662"/>
        <end position="672"/>
    </location>
</feature>
<dbReference type="SUPFAM" id="SSF49562">
    <property type="entry name" value="C2 domain (Calcium/lipid-binding domain, CaLB)"/>
    <property type="match status" value="1"/>
</dbReference>
<feature type="domain" description="C2" evidence="6">
    <location>
        <begin position="240"/>
        <end position="367"/>
    </location>
</feature>
<dbReference type="InterPro" id="IPR037778">
    <property type="entry name" value="C2_fungal_PKC"/>
</dbReference>
<organism evidence="9 10">
    <name type="scientific">Phellinidium pouzarii</name>
    <dbReference type="NCBI Taxonomy" id="167371"/>
    <lineage>
        <taxon>Eukaryota</taxon>
        <taxon>Fungi</taxon>
        <taxon>Dikarya</taxon>
        <taxon>Basidiomycota</taxon>
        <taxon>Agaricomycotina</taxon>
        <taxon>Agaricomycetes</taxon>
        <taxon>Hymenochaetales</taxon>
        <taxon>Hymenochaetaceae</taxon>
        <taxon>Phellinidium</taxon>
    </lineage>
</organism>
<evidence type="ECO:0000259" key="7">
    <source>
        <dbReference type="PROSITE" id="PS50081"/>
    </source>
</evidence>
<dbReference type="InterPro" id="IPR035892">
    <property type="entry name" value="C2_domain_sf"/>
</dbReference>
<dbReference type="OrthoDB" id="63267at2759"/>